<dbReference type="GO" id="GO:0005524">
    <property type="term" value="F:ATP binding"/>
    <property type="evidence" value="ECO:0007669"/>
    <property type="project" value="UniProtKB-KW"/>
</dbReference>
<dbReference type="GO" id="GO:0009378">
    <property type="term" value="F:four-way junction helicase activity"/>
    <property type="evidence" value="ECO:0007669"/>
    <property type="project" value="TreeGrafter"/>
</dbReference>
<evidence type="ECO:0000313" key="11">
    <source>
        <dbReference type="Proteomes" id="UP000195611"/>
    </source>
</evidence>
<evidence type="ECO:0000256" key="4">
    <source>
        <dbReference type="ARBA" id="ARBA00022840"/>
    </source>
</evidence>
<evidence type="ECO:0000256" key="3">
    <source>
        <dbReference type="ARBA" id="ARBA00022806"/>
    </source>
</evidence>
<keyword evidence="5" id="KW-0238">DNA-binding</keyword>
<dbReference type="Gene3D" id="3.40.50.300">
    <property type="entry name" value="P-loop containing nucleotide triphosphate hydrolases"/>
    <property type="match status" value="2"/>
</dbReference>
<evidence type="ECO:0000256" key="7">
    <source>
        <dbReference type="ARBA" id="ARBA00044550"/>
    </source>
</evidence>
<dbReference type="InterPro" id="IPR002464">
    <property type="entry name" value="DNA/RNA_helicase_DEAH_CS"/>
</dbReference>
<dbReference type="InterPro" id="IPR011545">
    <property type="entry name" value="DEAD/DEAH_box_helicase_dom"/>
</dbReference>
<dbReference type="InterPro" id="IPR032284">
    <property type="entry name" value="RecQ_Zn-bd"/>
</dbReference>
<dbReference type="SMART" id="SM00487">
    <property type="entry name" value="DEXDc"/>
    <property type="match status" value="1"/>
</dbReference>
<dbReference type="Pfam" id="PF16124">
    <property type="entry name" value="RecQ_Zn_bind"/>
    <property type="match status" value="1"/>
</dbReference>
<dbReference type="PROSITE" id="PS51192">
    <property type="entry name" value="HELICASE_ATP_BIND_1"/>
    <property type="match status" value="1"/>
</dbReference>
<dbReference type="EMBL" id="FUKW01000092">
    <property type="protein sequence ID" value="SJN34515.1"/>
    <property type="molecule type" value="Genomic_DNA"/>
</dbReference>
<evidence type="ECO:0000256" key="6">
    <source>
        <dbReference type="ARBA" id="ARBA00044535"/>
    </source>
</evidence>
<dbReference type="GO" id="GO:0030894">
    <property type="term" value="C:replisome"/>
    <property type="evidence" value="ECO:0007669"/>
    <property type="project" value="TreeGrafter"/>
</dbReference>
<feature type="domain" description="Helicase C-terminal" evidence="9">
    <location>
        <begin position="221"/>
        <end position="375"/>
    </location>
</feature>
<evidence type="ECO:0000256" key="5">
    <source>
        <dbReference type="ARBA" id="ARBA00023125"/>
    </source>
</evidence>
<reference evidence="10 11" key="1">
    <citation type="submission" date="2017-02" db="EMBL/GenBank/DDBJ databases">
        <authorList>
            <person name="Peterson S.W."/>
        </authorList>
    </citation>
    <scope>NUCLEOTIDE SEQUENCE [LARGE SCALE GENOMIC DNA]</scope>
    <source>
        <strain evidence="10 11">42ea</strain>
    </source>
</reference>
<evidence type="ECO:0000259" key="8">
    <source>
        <dbReference type="PROSITE" id="PS51192"/>
    </source>
</evidence>
<dbReference type="GO" id="GO:0003677">
    <property type="term" value="F:DNA binding"/>
    <property type="evidence" value="ECO:0007669"/>
    <property type="project" value="UniProtKB-KW"/>
</dbReference>
<dbReference type="SUPFAM" id="SSF52540">
    <property type="entry name" value="P-loop containing nucleoside triphosphate hydrolases"/>
    <property type="match status" value="1"/>
</dbReference>
<dbReference type="Pfam" id="PF00271">
    <property type="entry name" value="Helicase_C"/>
    <property type="match status" value="1"/>
</dbReference>
<dbReference type="PANTHER" id="PTHR13710:SF84">
    <property type="entry name" value="ATP-DEPENDENT DNA HELICASE RECS-RELATED"/>
    <property type="match status" value="1"/>
</dbReference>
<evidence type="ECO:0000256" key="2">
    <source>
        <dbReference type="ARBA" id="ARBA00022801"/>
    </source>
</evidence>
<dbReference type="NCBIfam" id="TIGR00614">
    <property type="entry name" value="recQ_fam"/>
    <property type="match status" value="1"/>
</dbReference>
<dbReference type="AlphaFoldDB" id="A0A1R4JRV3"/>
<keyword evidence="1" id="KW-0547">Nucleotide-binding</keyword>
<dbReference type="GO" id="GO:0016787">
    <property type="term" value="F:hydrolase activity"/>
    <property type="evidence" value="ECO:0007669"/>
    <property type="project" value="UniProtKB-KW"/>
</dbReference>
<keyword evidence="3 10" id="KW-0347">Helicase</keyword>
<proteinExistence type="predicted"/>
<sequence>MNLSIIKQTLEEKFGFKAFKPGQLEAIDAVLHDFDTLVMLPTGSGKSVCYQLPGYLKEGLVLVISPLLSLMQDQVERLKKAGERQVAALNSLSSYKEKKRIFNNLNNLKFLYVSPEMIQYDFIINKLVEVPLALLVVDEAHCISQWGMDFRPDYLKIGEVKEKLNNPVTIALTATATNRVREEIKDSLKMDAEHTKEVIYSVNRDAIKLKVEICEGNKKEKLKEYVKKLQKPGIIYFSSKKMADEYAQELRSELGLLVESYHSDILTDDKIKIQQQFIENSIQIVCATSAFGMGIDKSDIRFVIHYHVPSNPEMYLQEIGRCSRDGKDGIAILLFEYGDQYIQKRLQEDALPDKTLLSYVYKNSHNLKFNQEDPKVQIAQYYQTSKVPLNVASRQIEIRENLKSDQLEFMIQYIWHKGCKRSFILGYFDEVLDTATSNCCSSCNSKLEQIFFEDESISIVNKNVDMNWRNRLKELYKIDDESIKNRKI</sequence>
<gene>
    <name evidence="10" type="ORF">FM115_06480</name>
</gene>
<dbReference type="GO" id="GO:0006281">
    <property type="term" value="P:DNA repair"/>
    <property type="evidence" value="ECO:0007669"/>
    <property type="project" value="TreeGrafter"/>
</dbReference>
<dbReference type="Proteomes" id="UP000195611">
    <property type="component" value="Unassembled WGS sequence"/>
</dbReference>
<dbReference type="SMART" id="SM00490">
    <property type="entry name" value="HELICc"/>
    <property type="match status" value="1"/>
</dbReference>
<dbReference type="InterPro" id="IPR027417">
    <property type="entry name" value="P-loop_NTPase"/>
</dbReference>
<dbReference type="InterPro" id="IPR004589">
    <property type="entry name" value="DNA_helicase_ATP-dep_RecQ"/>
</dbReference>
<dbReference type="PROSITE" id="PS00690">
    <property type="entry name" value="DEAH_ATP_HELICASE"/>
    <property type="match status" value="1"/>
</dbReference>
<evidence type="ECO:0000313" key="10">
    <source>
        <dbReference type="EMBL" id="SJN34515.1"/>
    </source>
</evidence>
<dbReference type="CDD" id="cd17920">
    <property type="entry name" value="DEXHc_RecQ"/>
    <property type="match status" value="1"/>
</dbReference>
<keyword evidence="4" id="KW-0067">ATP-binding</keyword>
<organism evidence="10 11">
    <name type="scientific">Marinilactibacillus psychrotolerans 42ea</name>
    <dbReference type="NCBI Taxonomy" id="1255609"/>
    <lineage>
        <taxon>Bacteria</taxon>
        <taxon>Bacillati</taxon>
        <taxon>Bacillota</taxon>
        <taxon>Bacilli</taxon>
        <taxon>Lactobacillales</taxon>
        <taxon>Carnobacteriaceae</taxon>
        <taxon>Marinilactibacillus</taxon>
    </lineage>
</organism>
<protein>
    <recommendedName>
        <fullName evidence="6">ATP-dependent DNA helicase RecQ</fullName>
    </recommendedName>
    <alternativeName>
        <fullName evidence="7">DNA 3'-5' helicase RecQ</fullName>
    </alternativeName>
</protein>
<dbReference type="GO" id="GO:0005737">
    <property type="term" value="C:cytoplasm"/>
    <property type="evidence" value="ECO:0007669"/>
    <property type="project" value="TreeGrafter"/>
</dbReference>
<accession>A0A1R4JRV3</accession>
<dbReference type="InterPro" id="IPR001650">
    <property type="entry name" value="Helicase_C-like"/>
</dbReference>
<dbReference type="PANTHER" id="PTHR13710">
    <property type="entry name" value="DNA HELICASE RECQ FAMILY MEMBER"/>
    <property type="match status" value="1"/>
</dbReference>
<dbReference type="GO" id="GO:0043590">
    <property type="term" value="C:bacterial nucleoid"/>
    <property type="evidence" value="ECO:0007669"/>
    <property type="project" value="TreeGrafter"/>
</dbReference>
<evidence type="ECO:0000256" key="1">
    <source>
        <dbReference type="ARBA" id="ARBA00022741"/>
    </source>
</evidence>
<dbReference type="PROSITE" id="PS51194">
    <property type="entry name" value="HELICASE_CTER"/>
    <property type="match status" value="1"/>
</dbReference>
<evidence type="ECO:0000259" key="9">
    <source>
        <dbReference type="PROSITE" id="PS51194"/>
    </source>
</evidence>
<dbReference type="Pfam" id="PF00270">
    <property type="entry name" value="DEAD"/>
    <property type="match status" value="1"/>
</dbReference>
<keyword evidence="2" id="KW-0378">Hydrolase</keyword>
<dbReference type="GO" id="GO:0043138">
    <property type="term" value="F:3'-5' DNA helicase activity"/>
    <property type="evidence" value="ECO:0007669"/>
    <property type="project" value="TreeGrafter"/>
</dbReference>
<dbReference type="InterPro" id="IPR014001">
    <property type="entry name" value="Helicase_ATP-bd"/>
</dbReference>
<dbReference type="FunFam" id="3.40.50.300:FF:001389">
    <property type="entry name" value="ATP-dependent DNA helicase RecQ"/>
    <property type="match status" value="1"/>
</dbReference>
<dbReference type="GO" id="GO:0006310">
    <property type="term" value="P:DNA recombination"/>
    <property type="evidence" value="ECO:0007669"/>
    <property type="project" value="InterPro"/>
</dbReference>
<name>A0A1R4JRV3_9LACT</name>
<feature type="domain" description="Helicase ATP-binding" evidence="8">
    <location>
        <begin position="27"/>
        <end position="194"/>
    </location>
</feature>